<dbReference type="AlphaFoldDB" id="A0A1B9UE21"/>
<dbReference type="Gene3D" id="3.90.79.10">
    <property type="entry name" value="Nucleoside Triphosphate Pyrophosphohydrolase"/>
    <property type="match status" value="1"/>
</dbReference>
<dbReference type="InterPro" id="IPR000086">
    <property type="entry name" value="NUDIX_hydrolase_dom"/>
</dbReference>
<dbReference type="PANTHER" id="PTHR12629">
    <property type="entry name" value="DIPHOSPHOINOSITOL POLYPHOSPHATE PHOSPHOHYDROLASE"/>
    <property type="match status" value="1"/>
</dbReference>
<evidence type="ECO:0000256" key="2">
    <source>
        <dbReference type="ARBA" id="ARBA00022723"/>
    </source>
</evidence>
<evidence type="ECO:0000256" key="1">
    <source>
        <dbReference type="ARBA" id="ARBA00001946"/>
    </source>
</evidence>
<organism evidence="5 6">
    <name type="scientific">Agrobacterium tumefaciens</name>
    <dbReference type="NCBI Taxonomy" id="358"/>
    <lineage>
        <taxon>Bacteria</taxon>
        <taxon>Pseudomonadati</taxon>
        <taxon>Pseudomonadota</taxon>
        <taxon>Alphaproteobacteria</taxon>
        <taxon>Hyphomicrobiales</taxon>
        <taxon>Rhizobiaceae</taxon>
        <taxon>Rhizobium/Agrobacterium group</taxon>
        <taxon>Agrobacterium</taxon>
        <taxon>Agrobacterium tumefaciens complex</taxon>
    </lineage>
</organism>
<dbReference type="GO" id="GO:1901909">
    <property type="term" value="P:diadenosine hexaphosphate catabolic process"/>
    <property type="evidence" value="ECO:0007669"/>
    <property type="project" value="TreeGrafter"/>
</dbReference>
<dbReference type="GO" id="GO:0005737">
    <property type="term" value="C:cytoplasm"/>
    <property type="evidence" value="ECO:0007669"/>
    <property type="project" value="TreeGrafter"/>
</dbReference>
<evidence type="ECO:0000256" key="3">
    <source>
        <dbReference type="ARBA" id="ARBA00022801"/>
    </source>
</evidence>
<evidence type="ECO:0000313" key="6">
    <source>
        <dbReference type="Proteomes" id="UP000702952"/>
    </source>
</evidence>
<sequence length="156" mass="17430">MRRDATRICQTPLGAKVDQYAALCTRSADLAPGDVEVLLITSRDTGRWVIPKGWPMSKKKPHQVAKQEAWEEAGVRGRVSKLPLGHYTYDKKISLDEVLPCLVQVYLLMVSEVEDEFPEKGQRRKRWCSPADAALAVNEPGLQQLLFNLGGQNADV</sequence>
<reference evidence="5" key="1">
    <citation type="journal article" date="2020" name="Science">
        <title>Unexpected conservation and global transmission of agrobacterial virulence plasmids.</title>
        <authorList>
            <person name="Weisberg A.J."/>
            <person name="Davis E.W. 2nd"/>
            <person name="Tabima J."/>
            <person name="Belcher M.S."/>
            <person name="Miller M."/>
            <person name="Kuo C.H."/>
            <person name="Loper J.E."/>
            <person name="Grunwald N.J."/>
            <person name="Putnam M.L."/>
            <person name="Chang J.H."/>
        </authorList>
    </citation>
    <scope>NUCLEOTIDE SEQUENCE</scope>
    <source>
        <strain evidence="5">17-1853-1a</strain>
    </source>
</reference>
<dbReference type="GO" id="GO:1901907">
    <property type="term" value="P:diadenosine pentaphosphate catabolic process"/>
    <property type="evidence" value="ECO:0007669"/>
    <property type="project" value="TreeGrafter"/>
</dbReference>
<protein>
    <submittedName>
        <fullName evidence="5">NUDIX hydrolase</fullName>
    </submittedName>
</protein>
<dbReference type="GO" id="GO:0034432">
    <property type="term" value="F:bis(5'-adenosyl)-pentaphosphatase activity"/>
    <property type="evidence" value="ECO:0007669"/>
    <property type="project" value="TreeGrafter"/>
</dbReference>
<dbReference type="Pfam" id="PF00293">
    <property type="entry name" value="NUDIX"/>
    <property type="match status" value="1"/>
</dbReference>
<dbReference type="SUPFAM" id="SSF55811">
    <property type="entry name" value="Nudix"/>
    <property type="match status" value="1"/>
</dbReference>
<dbReference type="Proteomes" id="UP000702952">
    <property type="component" value="Unassembled WGS sequence"/>
</dbReference>
<accession>A0A1B9UE21</accession>
<dbReference type="GO" id="GO:0008486">
    <property type="term" value="F:diphosphoinositol-polyphosphate diphosphatase activity"/>
    <property type="evidence" value="ECO:0007669"/>
    <property type="project" value="TreeGrafter"/>
</dbReference>
<dbReference type="GO" id="GO:1901911">
    <property type="term" value="P:adenosine 5'-(hexahydrogen pentaphosphate) catabolic process"/>
    <property type="evidence" value="ECO:0007669"/>
    <property type="project" value="TreeGrafter"/>
</dbReference>
<keyword evidence="4" id="KW-0460">Magnesium</keyword>
<dbReference type="GO" id="GO:0071543">
    <property type="term" value="P:diphosphoinositol polyphosphate metabolic process"/>
    <property type="evidence" value="ECO:0007669"/>
    <property type="project" value="TreeGrafter"/>
</dbReference>
<dbReference type="InterPro" id="IPR015797">
    <property type="entry name" value="NUDIX_hydrolase-like_dom_sf"/>
</dbReference>
<comment type="caution">
    <text evidence="5">The sequence shown here is derived from an EMBL/GenBank/DDBJ whole genome shotgun (WGS) entry which is preliminary data.</text>
</comment>
<dbReference type="PANTHER" id="PTHR12629:SF0">
    <property type="entry name" value="DIPHOSPHOINOSITOL-POLYPHOSPHATE DIPHOSPHATASE"/>
    <property type="match status" value="1"/>
</dbReference>
<dbReference type="GO" id="GO:0034431">
    <property type="term" value="F:bis(5'-adenosyl)-hexaphosphatase activity"/>
    <property type="evidence" value="ECO:0007669"/>
    <property type="project" value="TreeGrafter"/>
</dbReference>
<evidence type="ECO:0000313" key="5">
    <source>
        <dbReference type="EMBL" id="NTC32465.1"/>
    </source>
</evidence>
<dbReference type="EMBL" id="JAAMAY010000050">
    <property type="protein sequence ID" value="NTC32465.1"/>
    <property type="molecule type" value="Genomic_DNA"/>
</dbReference>
<keyword evidence="3 5" id="KW-0378">Hydrolase</keyword>
<dbReference type="PROSITE" id="PS51462">
    <property type="entry name" value="NUDIX"/>
    <property type="match status" value="1"/>
</dbReference>
<gene>
    <name evidence="5" type="ORF">G6M46_30430</name>
</gene>
<dbReference type="InterPro" id="IPR047198">
    <property type="entry name" value="DDP-like_NUDIX"/>
</dbReference>
<proteinExistence type="predicted"/>
<keyword evidence="2" id="KW-0479">Metal-binding</keyword>
<evidence type="ECO:0000256" key="4">
    <source>
        <dbReference type="ARBA" id="ARBA00022842"/>
    </source>
</evidence>
<name>A0A1B9UE21_AGRTU</name>
<dbReference type="RefSeq" id="WP_065657614.1">
    <property type="nucleotide sequence ID" value="NZ_CP115929.1"/>
</dbReference>
<dbReference type="GO" id="GO:0000298">
    <property type="term" value="F:endopolyphosphatase activity"/>
    <property type="evidence" value="ECO:0007669"/>
    <property type="project" value="TreeGrafter"/>
</dbReference>
<dbReference type="CDD" id="cd04666">
    <property type="entry name" value="NUDIX_DIPP2_like_Nudt4"/>
    <property type="match status" value="1"/>
</dbReference>
<comment type="cofactor">
    <cofactor evidence="1">
        <name>Mg(2+)</name>
        <dbReference type="ChEBI" id="CHEBI:18420"/>
    </cofactor>
</comment>
<dbReference type="GO" id="GO:0046872">
    <property type="term" value="F:metal ion binding"/>
    <property type="evidence" value="ECO:0007669"/>
    <property type="project" value="UniProtKB-KW"/>
</dbReference>